<evidence type="ECO:0000313" key="2">
    <source>
        <dbReference type="Proteomes" id="UP001221411"/>
    </source>
</evidence>
<accession>A0ABT5ETG3</accession>
<sequence length="265" mass="28917">MKREDVHRLWAPDDATFGPWVKPVLFAHLDEDRTPEALPSPPPWIEERIVAPLHARAEAAPGGEHPYRSAPRWQDTALILDLPGAAGVRVGAALARHGFRPIPLYNAIPAPEGVIAYAEVMGALVDAASSLAKLAKDAPPAFLLDQRRMGKGVPLEPGKYDNRSIVFANDFPSVKTLARAGIRRAALVQREADRPADDLAPILFSWQEQGIEILHVRTDVPDPAEVLRVARPGLFESVGHWFDRMGLRRQRDGTFGGVIPSPSGG</sequence>
<dbReference type="EMBL" id="JAQNDO010000001">
    <property type="protein sequence ID" value="MDC0744622.1"/>
    <property type="molecule type" value="Genomic_DNA"/>
</dbReference>
<protein>
    <submittedName>
        <fullName evidence="1">Uncharacterized protein</fullName>
    </submittedName>
</protein>
<comment type="caution">
    <text evidence="1">The sequence shown here is derived from an EMBL/GenBank/DDBJ whole genome shotgun (WGS) entry which is preliminary data.</text>
</comment>
<name>A0ABT5ETG3_9BACT</name>
<evidence type="ECO:0000313" key="1">
    <source>
        <dbReference type="EMBL" id="MDC0744622.1"/>
    </source>
</evidence>
<reference evidence="1 2" key="1">
    <citation type="submission" date="2022-11" db="EMBL/GenBank/DDBJ databases">
        <title>Minimal conservation of predation-associated metabolite biosynthetic gene clusters underscores biosynthetic potential of Myxococcota including descriptions for ten novel species: Archangium lansinium sp. nov., Myxococcus landrumus sp. nov., Nannocystis bai.</title>
        <authorList>
            <person name="Ahearne A."/>
            <person name="Stevens C."/>
            <person name="Dowd S."/>
        </authorList>
    </citation>
    <scope>NUCLEOTIDE SEQUENCE [LARGE SCALE GENOMIC DNA]</scope>
    <source>
        <strain evidence="1 2">RJM3</strain>
    </source>
</reference>
<dbReference type="Proteomes" id="UP001221411">
    <property type="component" value="Unassembled WGS sequence"/>
</dbReference>
<gene>
    <name evidence="1" type="ORF">POL67_25040</name>
</gene>
<organism evidence="1 2">
    <name type="scientific">Polyangium mundeleinium</name>
    <dbReference type="NCBI Taxonomy" id="2995306"/>
    <lineage>
        <taxon>Bacteria</taxon>
        <taxon>Pseudomonadati</taxon>
        <taxon>Myxococcota</taxon>
        <taxon>Polyangia</taxon>
        <taxon>Polyangiales</taxon>
        <taxon>Polyangiaceae</taxon>
        <taxon>Polyangium</taxon>
    </lineage>
</organism>
<proteinExistence type="predicted"/>
<keyword evidence="2" id="KW-1185">Reference proteome</keyword>
<dbReference type="RefSeq" id="WP_271921335.1">
    <property type="nucleotide sequence ID" value="NZ_JAQNDO010000001.1"/>
</dbReference>